<dbReference type="RefSeq" id="WP_022053577.1">
    <property type="nucleotide sequence ID" value="NZ_HF998123.1"/>
</dbReference>
<name>R5VEQ0_9BACT</name>
<organism evidence="1 2">
    <name type="scientific">Phocaeicola plebeius CAG:211</name>
    <dbReference type="NCBI Taxonomy" id="1263052"/>
    <lineage>
        <taxon>Bacteria</taxon>
        <taxon>Pseudomonadati</taxon>
        <taxon>Bacteroidota</taxon>
        <taxon>Bacteroidia</taxon>
        <taxon>Bacteroidales</taxon>
        <taxon>Bacteroidaceae</taxon>
        <taxon>Phocaeicola</taxon>
    </lineage>
</organism>
<evidence type="ECO:0000313" key="1">
    <source>
        <dbReference type="EMBL" id="CCZ86399.1"/>
    </source>
</evidence>
<gene>
    <name evidence="1" type="ORF">BN536_01325</name>
</gene>
<accession>R5VEQ0</accession>
<sequence length="673" mass="77705">MLSPSKIIEINNERLKVINSPYNPITGEGSFSIKRTHVTCEDFPLNEMWLPDEFIETGFCQIILALGVRRYITQILKQEYSEYTANLLYVEFCVQRFTYDFEFWAYSTALISPKGGGEDIRFFLNRAQRTYLKTLEELRTSNKPISIILLKARQWGGSTLTQIYMLWIQIIHKKNWNSVICGDVESQSNIVSGMLSKVVEHYPSWAANGVKLDTKPFEGSSKTRQIQYCQCLYSVGSAQKPDNLRSQNISMAHLTEVGLWKETKGKKPEDLVQSIFGSINDGPYTVKVLESTAKGVGNYFHRTWLKAVKGENDFTPVFIPWFLIDMYSTYIGPSKYRQFIETMNEYEMYLFELGATLEAIAWYRKKKMSMEEEWRMCSEYPSDPKEAFQSTGRPYFPRRYVEQCRKTCMEPAFYGEFVGNAMKGEKAFDNLHFVEMKRKKDSKDNILNVWFLPDKDANLYYQRYVVSVDIGGTGEKSDYSSIKVFDTIAMIEGGVPEVVAEWHGHIEHDMLIWKAAQIAYAYGNALLVVESNTLETEGTEGDNFEYVLDEIKDYYTELYSRTSAEQIKEGAPVKYGFHTNPSTKPMVLNFMKSAMRDFLYIERSLETTFEYEQFEIKEDGKKTGAVEGCHDDRVMSTSIGLYVCYKKGKPYRLAQKNTGFQKRKTRIVSEASV</sequence>
<evidence type="ECO:0008006" key="3">
    <source>
        <dbReference type="Google" id="ProtNLM"/>
    </source>
</evidence>
<reference evidence="1" key="1">
    <citation type="submission" date="2012-11" db="EMBL/GenBank/DDBJ databases">
        <title>Dependencies among metagenomic species, viruses, plasmids and units of genetic variation.</title>
        <authorList>
            <person name="Nielsen H.B."/>
            <person name="Almeida M."/>
            <person name="Juncker A.S."/>
            <person name="Rasmussen S."/>
            <person name="Li J."/>
            <person name="Sunagawa S."/>
            <person name="Plichta D."/>
            <person name="Gautier L."/>
            <person name="Le Chatelier E."/>
            <person name="Peletier E."/>
            <person name="Bonde I."/>
            <person name="Nielsen T."/>
            <person name="Manichanh C."/>
            <person name="Arumugam M."/>
            <person name="Batto J."/>
            <person name="Santos M.B.Q.D."/>
            <person name="Blom N."/>
            <person name="Borruel N."/>
            <person name="Burgdorf K.S."/>
            <person name="Boumezbeur F."/>
            <person name="Casellas F."/>
            <person name="Dore J."/>
            <person name="Guarner F."/>
            <person name="Hansen T."/>
            <person name="Hildebrand F."/>
            <person name="Kaas R.S."/>
            <person name="Kennedy S."/>
            <person name="Kristiansen K."/>
            <person name="Kultima J.R."/>
            <person name="Leonard P."/>
            <person name="Levenez F."/>
            <person name="Lund O."/>
            <person name="Moumen B."/>
            <person name="Le Paslier D."/>
            <person name="Pons N."/>
            <person name="Pedersen O."/>
            <person name="Prifti E."/>
            <person name="Qin J."/>
            <person name="Raes J."/>
            <person name="Tap J."/>
            <person name="Tims S."/>
            <person name="Ussery D.W."/>
            <person name="Yamada T."/>
            <person name="MetaHit consortium"/>
            <person name="Renault P."/>
            <person name="Sicheritz-Ponten T."/>
            <person name="Bork P."/>
            <person name="Wang J."/>
            <person name="Brunak S."/>
            <person name="Ehrlich S.D."/>
        </authorList>
    </citation>
    <scope>NUCLEOTIDE SEQUENCE [LARGE SCALE GENOMIC DNA]</scope>
</reference>
<comment type="caution">
    <text evidence="1">The sequence shown here is derived from an EMBL/GenBank/DDBJ whole genome shotgun (WGS) entry which is preliminary data.</text>
</comment>
<dbReference type="Gene3D" id="3.30.420.240">
    <property type="match status" value="1"/>
</dbReference>
<dbReference type="AlphaFoldDB" id="R5VEQ0"/>
<dbReference type="Gene3D" id="3.40.50.300">
    <property type="entry name" value="P-loop containing nucleotide triphosphate hydrolases"/>
    <property type="match status" value="1"/>
</dbReference>
<dbReference type="Proteomes" id="UP000018372">
    <property type="component" value="Unassembled WGS sequence"/>
</dbReference>
<proteinExistence type="predicted"/>
<dbReference type="InterPro" id="IPR027417">
    <property type="entry name" value="P-loop_NTPase"/>
</dbReference>
<dbReference type="EMBL" id="CBAT010000033">
    <property type="protein sequence ID" value="CCZ86399.1"/>
    <property type="molecule type" value="Genomic_DNA"/>
</dbReference>
<protein>
    <recommendedName>
        <fullName evidence="3">Terminase</fullName>
    </recommendedName>
</protein>
<evidence type="ECO:0000313" key="2">
    <source>
        <dbReference type="Proteomes" id="UP000018372"/>
    </source>
</evidence>